<dbReference type="AlphaFoldDB" id="A0A1L3NLC5"/>
<protein>
    <submittedName>
        <fullName evidence="2">HNH endonuclease family protein</fullName>
    </submittedName>
</protein>
<dbReference type="InterPro" id="IPR002711">
    <property type="entry name" value="HNH"/>
</dbReference>
<evidence type="ECO:0000313" key="3">
    <source>
        <dbReference type="Proteomes" id="UP000182204"/>
    </source>
</evidence>
<reference evidence="2 3" key="1">
    <citation type="submission" date="2015-11" db="EMBL/GenBank/DDBJ databases">
        <authorList>
            <person name="Hill K.K."/>
            <person name="Shirey T.B."/>
            <person name="Raphael B."/>
            <person name="Daligault H.E."/>
            <person name="Davenport K.W."/>
            <person name="Bruce D.C."/>
            <person name="Foley B.T."/>
            <person name="Johnson S.L."/>
        </authorList>
    </citation>
    <scope>NUCLEOTIDE SEQUENCE [LARGE SCALE GENOMIC DNA]</scope>
    <source>
        <strain evidence="2 3">CDC_1632</strain>
    </source>
</reference>
<dbReference type="GO" id="GO:0004519">
    <property type="term" value="F:endonuclease activity"/>
    <property type="evidence" value="ECO:0007669"/>
    <property type="project" value="UniProtKB-KW"/>
</dbReference>
<sequence>MLISCSKCGRIHERGFKCKNNIRQVYTKKQTVASKFRNTKAWRDKRNDIINRDKALCQICIRNLHNTLPRQYNNNVQVHHITPINENYDKRLDDNNLVTLCTYHHSMAECVHIKRNDLYGLFHN</sequence>
<dbReference type="Proteomes" id="UP000182204">
    <property type="component" value="Chromosome"/>
</dbReference>
<keyword evidence="2" id="KW-0378">Hydrolase</keyword>
<evidence type="ECO:0000313" key="2">
    <source>
        <dbReference type="EMBL" id="APH16861.1"/>
    </source>
</evidence>
<accession>A0A1L3NLC5</accession>
<dbReference type="GO" id="GO:0008270">
    <property type="term" value="F:zinc ion binding"/>
    <property type="evidence" value="ECO:0007669"/>
    <property type="project" value="InterPro"/>
</dbReference>
<proteinExistence type="predicted"/>
<dbReference type="Gene3D" id="1.10.30.50">
    <property type="match status" value="1"/>
</dbReference>
<keyword evidence="2" id="KW-0255">Endonuclease</keyword>
<gene>
    <name evidence="2" type="ORF">NPD5_4187</name>
</gene>
<evidence type="ECO:0000259" key="1">
    <source>
        <dbReference type="Pfam" id="PF01844"/>
    </source>
</evidence>
<name>A0A1L3NLC5_CLOSG</name>
<organism evidence="2 3">
    <name type="scientific">Clostridium sporogenes</name>
    <dbReference type="NCBI Taxonomy" id="1509"/>
    <lineage>
        <taxon>Bacteria</taxon>
        <taxon>Bacillati</taxon>
        <taxon>Bacillota</taxon>
        <taxon>Clostridia</taxon>
        <taxon>Eubacteriales</taxon>
        <taxon>Clostridiaceae</taxon>
        <taxon>Clostridium</taxon>
    </lineage>
</organism>
<dbReference type="EMBL" id="CP013243">
    <property type="protein sequence ID" value="APH16861.1"/>
    <property type="molecule type" value="Genomic_DNA"/>
</dbReference>
<dbReference type="RefSeq" id="WP_072587194.1">
    <property type="nucleotide sequence ID" value="NZ_CP013243.1"/>
</dbReference>
<keyword evidence="2" id="KW-0540">Nuclease</keyword>
<dbReference type="Pfam" id="PF01844">
    <property type="entry name" value="HNH"/>
    <property type="match status" value="1"/>
</dbReference>
<dbReference type="GO" id="GO:0003676">
    <property type="term" value="F:nucleic acid binding"/>
    <property type="evidence" value="ECO:0007669"/>
    <property type="project" value="InterPro"/>
</dbReference>
<feature type="domain" description="HNH" evidence="1">
    <location>
        <begin position="57"/>
        <end position="106"/>
    </location>
</feature>